<accession>A0A1B6DAX9</accession>
<reference evidence="3" key="1">
    <citation type="submission" date="2015-12" db="EMBL/GenBank/DDBJ databases">
        <title>De novo transcriptome assembly of four potential Pierce s Disease insect vectors from Arizona vineyards.</title>
        <authorList>
            <person name="Tassone E.E."/>
        </authorList>
    </citation>
    <scope>NUCLEOTIDE SEQUENCE</scope>
</reference>
<evidence type="ECO:0000313" key="3">
    <source>
        <dbReference type="EMBL" id="JAS22802.1"/>
    </source>
</evidence>
<dbReference type="InterPro" id="IPR036865">
    <property type="entry name" value="CRAL-TRIO_dom_sf"/>
</dbReference>
<dbReference type="GO" id="GO:1902936">
    <property type="term" value="F:phosphatidylinositol bisphosphate binding"/>
    <property type="evidence" value="ECO:0007669"/>
    <property type="project" value="TreeGrafter"/>
</dbReference>
<sequence>MTTSINMWGVTLEEEYEKNPELKQEFIQEIREWLNSQKHLPEIEDLEIVMFLKACEWDMNETKQTMEAFYTHRTNLPEIFSGRDPSSKEIQEIAQVVHVTALPQADPEGNRIIWGRLLDTDSSRYSFISVAKYFVMTSEVLQLKQGTIPGMVLVYDVKHLTLSHLMKSPMSVMTRYANYAQEGASFPVKAIHYVNTNTVLDKLIHLVRPILRSRLINVLHLHSNPETLFKHIPKNIVPKDYGGDERSLEELNDLNMENLQLFREWFLEEEKVKRVDESKRPNKKKADKTESKLLPTFKKLELD</sequence>
<dbReference type="SUPFAM" id="SSF46938">
    <property type="entry name" value="CRAL/TRIO N-terminal domain"/>
    <property type="match status" value="1"/>
</dbReference>
<dbReference type="GO" id="GO:0016020">
    <property type="term" value="C:membrane"/>
    <property type="evidence" value="ECO:0007669"/>
    <property type="project" value="TreeGrafter"/>
</dbReference>
<dbReference type="Gene3D" id="3.40.525.10">
    <property type="entry name" value="CRAL-TRIO lipid binding domain"/>
    <property type="match status" value="1"/>
</dbReference>
<dbReference type="Pfam" id="PF00650">
    <property type="entry name" value="CRAL_TRIO"/>
    <property type="match status" value="1"/>
</dbReference>
<protein>
    <recommendedName>
        <fullName evidence="2">CRAL-TRIO domain-containing protein</fullName>
    </recommendedName>
</protein>
<dbReference type="EMBL" id="GEDC01014496">
    <property type="protein sequence ID" value="JAS22802.1"/>
    <property type="molecule type" value="Transcribed_RNA"/>
</dbReference>
<proteinExistence type="predicted"/>
<dbReference type="PANTHER" id="PTHR10174:SF224">
    <property type="entry name" value="RETINOL-BINDING PROTEIN PINTA"/>
    <property type="match status" value="1"/>
</dbReference>
<gene>
    <name evidence="3" type="ORF">g.28375</name>
</gene>
<dbReference type="InterPro" id="IPR036273">
    <property type="entry name" value="CRAL/TRIO_N_dom_sf"/>
</dbReference>
<dbReference type="PROSITE" id="PS50191">
    <property type="entry name" value="CRAL_TRIO"/>
    <property type="match status" value="1"/>
</dbReference>
<evidence type="ECO:0000256" key="1">
    <source>
        <dbReference type="SAM" id="MobiDB-lite"/>
    </source>
</evidence>
<feature type="domain" description="CRAL-TRIO" evidence="2">
    <location>
        <begin position="89"/>
        <end position="249"/>
    </location>
</feature>
<feature type="region of interest" description="Disordered" evidence="1">
    <location>
        <begin position="272"/>
        <end position="303"/>
    </location>
</feature>
<dbReference type="SUPFAM" id="SSF52087">
    <property type="entry name" value="CRAL/TRIO domain"/>
    <property type="match status" value="1"/>
</dbReference>
<evidence type="ECO:0000259" key="2">
    <source>
        <dbReference type="PROSITE" id="PS50191"/>
    </source>
</evidence>
<dbReference type="SMART" id="SM00516">
    <property type="entry name" value="SEC14"/>
    <property type="match status" value="1"/>
</dbReference>
<dbReference type="CDD" id="cd00170">
    <property type="entry name" value="SEC14"/>
    <property type="match status" value="1"/>
</dbReference>
<dbReference type="PRINTS" id="PR00180">
    <property type="entry name" value="CRETINALDHBP"/>
</dbReference>
<organism evidence="3">
    <name type="scientific">Clastoptera arizonana</name>
    <name type="common">Arizona spittle bug</name>
    <dbReference type="NCBI Taxonomy" id="38151"/>
    <lineage>
        <taxon>Eukaryota</taxon>
        <taxon>Metazoa</taxon>
        <taxon>Ecdysozoa</taxon>
        <taxon>Arthropoda</taxon>
        <taxon>Hexapoda</taxon>
        <taxon>Insecta</taxon>
        <taxon>Pterygota</taxon>
        <taxon>Neoptera</taxon>
        <taxon>Paraneoptera</taxon>
        <taxon>Hemiptera</taxon>
        <taxon>Auchenorrhyncha</taxon>
        <taxon>Cercopoidea</taxon>
        <taxon>Clastopteridae</taxon>
        <taxon>Clastoptera</taxon>
    </lineage>
</organism>
<name>A0A1B6DAX9_9HEMI</name>
<dbReference type="AlphaFoldDB" id="A0A1B6DAX9"/>
<dbReference type="PANTHER" id="PTHR10174">
    <property type="entry name" value="ALPHA-TOCOPHEROL TRANSFER PROTEIN-RELATED"/>
    <property type="match status" value="1"/>
</dbReference>
<dbReference type="InterPro" id="IPR001251">
    <property type="entry name" value="CRAL-TRIO_dom"/>
</dbReference>
<dbReference type="Gene3D" id="1.10.8.20">
    <property type="entry name" value="N-terminal domain of phosphatidylinositol transfer protein sec14p"/>
    <property type="match status" value="1"/>
</dbReference>